<evidence type="ECO:0000313" key="6">
    <source>
        <dbReference type="Proteomes" id="UP000481852"/>
    </source>
</evidence>
<dbReference type="SMART" id="SM00382">
    <property type="entry name" value="AAA"/>
    <property type="match status" value="1"/>
</dbReference>
<evidence type="ECO:0000259" key="4">
    <source>
        <dbReference type="PROSITE" id="PS50893"/>
    </source>
</evidence>
<dbReference type="InterPro" id="IPR003593">
    <property type="entry name" value="AAA+_ATPase"/>
</dbReference>
<evidence type="ECO:0000313" key="5">
    <source>
        <dbReference type="EMBL" id="MSS15497.1"/>
    </source>
</evidence>
<dbReference type="PANTHER" id="PTHR42781">
    <property type="entry name" value="SPERMIDINE/PUTRESCINE IMPORT ATP-BINDING PROTEIN POTA"/>
    <property type="match status" value="1"/>
</dbReference>
<dbReference type="RefSeq" id="WP_154526409.1">
    <property type="nucleotide sequence ID" value="NZ_JAQYJL010000010.1"/>
</dbReference>
<dbReference type="InterPro" id="IPR003439">
    <property type="entry name" value="ABC_transporter-like_ATP-bd"/>
</dbReference>
<keyword evidence="1" id="KW-0813">Transport</keyword>
<evidence type="ECO:0000256" key="3">
    <source>
        <dbReference type="ARBA" id="ARBA00022840"/>
    </source>
</evidence>
<accession>A0A6L5X7G2</accession>
<dbReference type="Gene3D" id="3.40.50.300">
    <property type="entry name" value="P-loop containing nucleotide triphosphate hydrolases"/>
    <property type="match status" value="1"/>
</dbReference>
<dbReference type="InterPro" id="IPR050093">
    <property type="entry name" value="ABC_SmlMolc_Importer"/>
</dbReference>
<sequence>MDFLIDIEMKLNTFPLQVRLDSAEMNPGGVIGLLGASGSGKTMTLRCVAGTAVPDRGRIVINGMTFFDSDRKINLRPQLRRVGYLFQNYALFPNMTVRQNIRCGILGAAQQERRIEAGKKQLDQENGRDTPRKKYRKCALYTSNQQREKGISEIIERMHLEGLEDRRPSELSGGQQQRCALARILVGNPQIVLLDEPFSALDEYLRDELLEETMSVLSERHIPVFFVTHSRQEARAACTDLAIIHNGTVQETGKAGDIFRHPRTAWGRILTGTEGRKDLDFQSLIK</sequence>
<dbReference type="SUPFAM" id="SSF52540">
    <property type="entry name" value="P-loop containing nucleoside triphosphate hydrolases"/>
    <property type="match status" value="1"/>
</dbReference>
<proteinExistence type="predicted"/>
<dbReference type="AlphaFoldDB" id="A0A6L5X7G2"/>
<dbReference type="PROSITE" id="PS50893">
    <property type="entry name" value="ABC_TRANSPORTER_2"/>
    <property type="match status" value="1"/>
</dbReference>
<keyword evidence="2" id="KW-0547">Nucleotide-binding</keyword>
<feature type="domain" description="ABC transporter" evidence="4">
    <location>
        <begin position="2"/>
        <end position="271"/>
    </location>
</feature>
<dbReference type="InterPro" id="IPR027417">
    <property type="entry name" value="P-loop_NTPase"/>
</dbReference>
<dbReference type="PANTHER" id="PTHR42781:SF4">
    <property type="entry name" value="SPERMIDINE_PUTRESCINE IMPORT ATP-BINDING PROTEIN POTA"/>
    <property type="match status" value="1"/>
</dbReference>
<evidence type="ECO:0000256" key="1">
    <source>
        <dbReference type="ARBA" id="ARBA00022448"/>
    </source>
</evidence>
<evidence type="ECO:0000256" key="2">
    <source>
        <dbReference type="ARBA" id="ARBA00022741"/>
    </source>
</evidence>
<dbReference type="Pfam" id="PF00005">
    <property type="entry name" value="ABC_tran"/>
    <property type="match status" value="1"/>
</dbReference>
<name>A0A6L5X7G2_9FIRM</name>
<organism evidence="5 6">
    <name type="scientific">Porcincola intestinalis</name>
    <dbReference type="NCBI Taxonomy" id="2606632"/>
    <lineage>
        <taxon>Bacteria</taxon>
        <taxon>Bacillati</taxon>
        <taxon>Bacillota</taxon>
        <taxon>Clostridia</taxon>
        <taxon>Lachnospirales</taxon>
        <taxon>Lachnospiraceae</taxon>
        <taxon>Porcincola</taxon>
    </lineage>
</organism>
<dbReference type="Proteomes" id="UP000481852">
    <property type="component" value="Unassembled WGS sequence"/>
</dbReference>
<dbReference type="GO" id="GO:0005524">
    <property type="term" value="F:ATP binding"/>
    <property type="evidence" value="ECO:0007669"/>
    <property type="project" value="UniProtKB-KW"/>
</dbReference>
<keyword evidence="6" id="KW-1185">Reference proteome</keyword>
<comment type="caution">
    <text evidence="5">The sequence shown here is derived from an EMBL/GenBank/DDBJ whole genome shotgun (WGS) entry which is preliminary data.</text>
</comment>
<dbReference type="GO" id="GO:0016887">
    <property type="term" value="F:ATP hydrolysis activity"/>
    <property type="evidence" value="ECO:0007669"/>
    <property type="project" value="InterPro"/>
</dbReference>
<dbReference type="EMBL" id="VULZ01000012">
    <property type="protein sequence ID" value="MSS15497.1"/>
    <property type="molecule type" value="Genomic_DNA"/>
</dbReference>
<gene>
    <name evidence="5" type="ORF">FYJ35_10690</name>
</gene>
<keyword evidence="3 5" id="KW-0067">ATP-binding</keyword>
<protein>
    <submittedName>
        <fullName evidence="5">ATP-binding cassette domain-containing protein</fullName>
    </submittedName>
</protein>
<reference evidence="5 6" key="1">
    <citation type="submission" date="2019-08" db="EMBL/GenBank/DDBJ databases">
        <title>In-depth cultivation of the pig gut microbiome towards novel bacterial diversity and tailored functional studies.</title>
        <authorList>
            <person name="Wylensek D."/>
            <person name="Hitch T.C.A."/>
            <person name="Clavel T."/>
        </authorList>
    </citation>
    <scope>NUCLEOTIDE SEQUENCE [LARGE SCALE GENOMIC DNA]</scope>
    <source>
        <strain evidence="5 6">Oil+RF-744-WCA-WT-11</strain>
    </source>
</reference>